<organism evidence="2 3">
    <name type="scientific">Nesidiocoris tenuis</name>
    <dbReference type="NCBI Taxonomy" id="355587"/>
    <lineage>
        <taxon>Eukaryota</taxon>
        <taxon>Metazoa</taxon>
        <taxon>Ecdysozoa</taxon>
        <taxon>Arthropoda</taxon>
        <taxon>Hexapoda</taxon>
        <taxon>Insecta</taxon>
        <taxon>Pterygota</taxon>
        <taxon>Neoptera</taxon>
        <taxon>Paraneoptera</taxon>
        <taxon>Hemiptera</taxon>
        <taxon>Heteroptera</taxon>
        <taxon>Panheteroptera</taxon>
        <taxon>Cimicomorpha</taxon>
        <taxon>Miridae</taxon>
        <taxon>Dicyphina</taxon>
        <taxon>Nesidiocoris</taxon>
    </lineage>
</organism>
<proteinExistence type="predicted"/>
<evidence type="ECO:0000313" key="2">
    <source>
        <dbReference type="EMBL" id="BES94773.1"/>
    </source>
</evidence>
<evidence type="ECO:0000256" key="1">
    <source>
        <dbReference type="SAM" id="SignalP"/>
    </source>
</evidence>
<name>A0ABN7ART6_9HEMI</name>
<keyword evidence="3" id="KW-1185">Reference proteome</keyword>
<evidence type="ECO:0000313" key="3">
    <source>
        <dbReference type="Proteomes" id="UP001307889"/>
    </source>
</evidence>
<protein>
    <submittedName>
        <fullName evidence="2">Uncharacterized protein</fullName>
    </submittedName>
</protein>
<dbReference type="Proteomes" id="UP001307889">
    <property type="component" value="Chromosome 5"/>
</dbReference>
<keyword evidence="1" id="KW-0732">Signal</keyword>
<feature type="chain" id="PRO_5045901296" evidence="1">
    <location>
        <begin position="20"/>
        <end position="117"/>
    </location>
</feature>
<dbReference type="EMBL" id="AP028913">
    <property type="protein sequence ID" value="BES94773.1"/>
    <property type="molecule type" value="Genomic_DNA"/>
</dbReference>
<sequence length="117" mass="13086">MSRMVGFIILLTAFFTSHLQVLTWRDILKSKNFDVLSHQKFQREKHKETVPAFSRIRQIIATSPAYGHVQRPGEGLEKLKPGPGAALRPGCRAKAKFKAVKPQPKPELLLALVRTGG</sequence>
<feature type="signal peptide" evidence="1">
    <location>
        <begin position="1"/>
        <end position="19"/>
    </location>
</feature>
<gene>
    <name evidence="2" type="ORF">NTJ_07582</name>
</gene>
<reference evidence="2 3" key="1">
    <citation type="submission" date="2023-09" db="EMBL/GenBank/DDBJ databases">
        <title>Nesidiocoris tenuis whole genome shotgun sequence.</title>
        <authorList>
            <person name="Shibata T."/>
            <person name="Shimoda M."/>
            <person name="Kobayashi T."/>
            <person name="Uehara T."/>
        </authorList>
    </citation>
    <scope>NUCLEOTIDE SEQUENCE [LARGE SCALE GENOMIC DNA]</scope>
    <source>
        <strain evidence="2 3">Japan</strain>
    </source>
</reference>
<accession>A0ABN7ART6</accession>